<name>A0ABP7KES0_9ACTN</name>
<organism evidence="1 2">
    <name type="scientific">Streptomyces lannensis</name>
    <dbReference type="NCBI Taxonomy" id="766498"/>
    <lineage>
        <taxon>Bacteria</taxon>
        <taxon>Bacillati</taxon>
        <taxon>Actinomycetota</taxon>
        <taxon>Actinomycetes</taxon>
        <taxon>Kitasatosporales</taxon>
        <taxon>Streptomycetaceae</taxon>
        <taxon>Streptomyces</taxon>
    </lineage>
</organism>
<reference evidence="2" key="1">
    <citation type="journal article" date="2019" name="Int. J. Syst. Evol. Microbiol.">
        <title>The Global Catalogue of Microorganisms (GCM) 10K type strain sequencing project: providing services to taxonomists for standard genome sequencing and annotation.</title>
        <authorList>
            <consortium name="The Broad Institute Genomics Platform"/>
            <consortium name="The Broad Institute Genome Sequencing Center for Infectious Disease"/>
            <person name="Wu L."/>
            <person name="Ma J."/>
        </authorList>
    </citation>
    <scope>NUCLEOTIDE SEQUENCE [LARGE SCALE GENOMIC DNA]</scope>
    <source>
        <strain evidence="2">JCM 16578</strain>
    </source>
</reference>
<evidence type="ECO:0000313" key="2">
    <source>
        <dbReference type="Proteomes" id="UP001501563"/>
    </source>
</evidence>
<accession>A0ABP7KES0</accession>
<gene>
    <name evidence="1" type="ORF">GCM10022207_45920</name>
</gene>
<sequence length="259" mass="27608">MTEVPDFGVSLAHLLHHRSLDVEALADQAGVTADEVRAVLADGVPGEELLRRLAVALGFHAVDLLILAGLPVPDDMAPLDAGAERLMPCIVMDAVCLPVGSRRELLELVRSLPQEERRSSFTPKWIASVGEGPGDRVIRMLRYRNLDRMGMAKTLAVVTPTYLSAATYGLIGSGRTELTPRLLTDFAAVLGIDAYELAALTGVFLHGAPSPPAPAALYVATLLWEARRLSAGQAQNVAELARSMRRDPGNEGVATLSGT</sequence>
<dbReference type="EMBL" id="BAAAZA010000012">
    <property type="protein sequence ID" value="GAA3874942.1"/>
    <property type="molecule type" value="Genomic_DNA"/>
</dbReference>
<evidence type="ECO:0008006" key="3">
    <source>
        <dbReference type="Google" id="ProtNLM"/>
    </source>
</evidence>
<dbReference type="Proteomes" id="UP001501563">
    <property type="component" value="Unassembled WGS sequence"/>
</dbReference>
<proteinExistence type="predicted"/>
<comment type="caution">
    <text evidence="1">The sequence shown here is derived from an EMBL/GenBank/DDBJ whole genome shotgun (WGS) entry which is preliminary data.</text>
</comment>
<evidence type="ECO:0000313" key="1">
    <source>
        <dbReference type="EMBL" id="GAA3874942.1"/>
    </source>
</evidence>
<keyword evidence="2" id="KW-1185">Reference proteome</keyword>
<protein>
    <recommendedName>
        <fullName evidence="3">HTH cro/C1-type domain-containing protein</fullName>
    </recommendedName>
</protein>
<dbReference type="RefSeq" id="WP_345550560.1">
    <property type="nucleotide sequence ID" value="NZ_BAAAZA010000012.1"/>
</dbReference>